<evidence type="ECO:0000256" key="2">
    <source>
        <dbReference type="SAM" id="Coils"/>
    </source>
</evidence>
<sequence length="555" mass="65097">MCCKHTHFLFFYIEESSKKPTAGTRSTSNNNDSDNEGENELITLQRHYHKLEVQKKAEEKEFCYTIRKQRELLQKLNKEREEILINLVGSHGQIKVSKEHKVAIAIKSLLEKSEDVDDKIKNENEKLRDLDIEINEVQKKLQKDRTGFALKEDSSRKIQRLTNQLAQANKRFCSVLSSNSKLRQEIQTMQGEKENFQKLYDKLLHELQETRKKADVILEKGNEFHHTREEVQAKIIRIYDQQEKDTELYNAEMREIQRELNHVHKVEAFLQEKTKERRHDQEFLKAMEKRVAEAKEREQTIELKVTLNKYEEAIEKINEIIEKTNFDAELFFNIYMEREDLNFALFNYVTEQTSEIEDIREQIEQLKLNIELQRDRDCAVSQERMNIMKVLEMTLKDAVEASSKFKTDVGKYKKILENQLKKTGVLELATKIGVNTATFANSLGWRDDTGTQNILPCLGEIEQRVSELLAVWSYQKYQDAEGTDERTKSVLTFLGIIAPPIPPDYELQIPSTRLLLDSDEEINEEELKPLSKEELQQKIQIKEDGLKNKQGKTLP</sequence>
<feature type="coiled-coil region" evidence="2">
    <location>
        <begin position="284"/>
        <end position="376"/>
    </location>
</feature>
<dbReference type="Bgee" id="ENSLOCG00000007373">
    <property type="expression patterns" value="Expressed in embryo and 1 other cell type or tissue"/>
</dbReference>
<evidence type="ECO:0000313" key="4">
    <source>
        <dbReference type="Ensembl" id="ENSLOCP00000008939.1"/>
    </source>
</evidence>
<dbReference type="EMBL" id="AHAT01004073">
    <property type="status" value="NOT_ANNOTATED_CDS"/>
    <property type="molecule type" value="Genomic_DNA"/>
</dbReference>
<dbReference type="InParanoid" id="W5MKN0"/>
<keyword evidence="5" id="KW-1185">Reference proteome</keyword>
<protein>
    <recommendedName>
        <fullName evidence="3">ODAD1 central coiled coil region domain-containing protein</fullName>
    </recommendedName>
</protein>
<proteinExistence type="predicted"/>
<evidence type="ECO:0000259" key="3">
    <source>
        <dbReference type="Pfam" id="PF21773"/>
    </source>
</evidence>
<feature type="coiled-coil region" evidence="2">
    <location>
        <begin position="41"/>
        <end position="259"/>
    </location>
</feature>
<evidence type="ECO:0000313" key="5">
    <source>
        <dbReference type="Proteomes" id="UP000018468"/>
    </source>
</evidence>
<dbReference type="AlphaFoldDB" id="W5MKN0"/>
<reference evidence="5" key="1">
    <citation type="submission" date="2011-12" db="EMBL/GenBank/DDBJ databases">
        <title>The Draft Genome of Lepisosteus oculatus.</title>
        <authorList>
            <consortium name="The Broad Institute Genome Assembly &amp; Analysis Group"/>
            <consortium name="Computational R&amp;D Group"/>
            <consortium name="and Sequencing Platform"/>
            <person name="Di Palma F."/>
            <person name="Alfoldi J."/>
            <person name="Johnson J."/>
            <person name="Berlin A."/>
            <person name="Gnerre S."/>
            <person name="Jaffe D."/>
            <person name="MacCallum I."/>
            <person name="Young S."/>
            <person name="Walker B.J."/>
            <person name="Lander E.S."/>
            <person name="Lindblad-Toh K."/>
        </authorList>
    </citation>
    <scope>NUCLEOTIDE SEQUENCE [LARGE SCALE GENOMIC DNA]</scope>
</reference>
<organism evidence="4 5">
    <name type="scientific">Lepisosteus oculatus</name>
    <name type="common">Spotted gar</name>
    <dbReference type="NCBI Taxonomy" id="7918"/>
    <lineage>
        <taxon>Eukaryota</taxon>
        <taxon>Metazoa</taxon>
        <taxon>Chordata</taxon>
        <taxon>Craniata</taxon>
        <taxon>Vertebrata</taxon>
        <taxon>Euteleostomi</taxon>
        <taxon>Actinopterygii</taxon>
        <taxon>Neopterygii</taxon>
        <taxon>Holostei</taxon>
        <taxon>Semionotiformes</taxon>
        <taxon>Lepisosteidae</taxon>
        <taxon>Lepisosteus</taxon>
    </lineage>
</organism>
<dbReference type="GeneTree" id="ENSGT00990000208599"/>
<keyword evidence="1 2" id="KW-0175">Coiled coil</keyword>
<dbReference type="STRING" id="7918.ENSLOCP00000008939"/>
<dbReference type="GO" id="GO:0005930">
    <property type="term" value="C:axoneme"/>
    <property type="evidence" value="ECO:0000318"/>
    <property type="project" value="GO_Central"/>
</dbReference>
<dbReference type="GO" id="GO:0003341">
    <property type="term" value="P:cilium movement"/>
    <property type="evidence" value="ECO:0000318"/>
    <property type="project" value="GO_Central"/>
</dbReference>
<dbReference type="InterPro" id="IPR051876">
    <property type="entry name" value="ODA-DC/CCD"/>
</dbReference>
<dbReference type="Ensembl" id="ENSLOCT00000008950.1">
    <property type="protein sequence ID" value="ENSLOCP00000008939.1"/>
    <property type="gene ID" value="ENSLOCG00000007373.1"/>
</dbReference>
<evidence type="ECO:0000256" key="1">
    <source>
        <dbReference type="ARBA" id="ARBA00023054"/>
    </source>
</evidence>
<dbReference type="HOGENOM" id="CLU_027546_3_1_1"/>
<dbReference type="Proteomes" id="UP000018468">
    <property type="component" value="Linkage group LG5"/>
</dbReference>
<dbReference type="PANTHER" id="PTHR21694:SF18">
    <property type="entry name" value="COILED-COIL DOMAIN-CONTAINING PROTEIN 63"/>
    <property type="match status" value="1"/>
</dbReference>
<feature type="domain" description="ODAD1 central coiled coil region" evidence="3">
    <location>
        <begin position="156"/>
        <end position="444"/>
    </location>
</feature>
<accession>W5MKN0</accession>
<reference evidence="4" key="2">
    <citation type="submission" date="2025-08" db="UniProtKB">
        <authorList>
            <consortium name="Ensembl"/>
        </authorList>
    </citation>
    <scope>IDENTIFICATION</scope>
</reference>
<dbReference type="GO" id="GO:0036158">
    <property type="term" value="P:outer dynein arm assembly"/>
    <property type="evidence" value="ECO:0000318"/>
    <property type="project" value="GO_Central"/>
</dbReference>
<dbReference type="eggNOG" id="ENOG502QSIU">
    <property type="taxonomic scope" value="Eukaryota"/>
</dbReference>
<dbReference type="Pfam" id="PF21773">
    <property type="entry name" value="ODAD1_CC"/>
    <property type="match status" value="1"/>
</dbReference>
<dbReference type="PANTHER" id="PTHR21694">
    <property type="entry name" value="COILED-COIL DOMAIN-CONTAINING PROTEIN 63"/>
    <property type="match status" value="1"/>
</dbReference>
<dbReference type="InterPro" id="IPR049258">
    <property type="entry name" value="ODAD1_CC"/>
</dbReference>
<dbReference type="OMA" id="TREHIAQ"/>
<name>W5MKN0_LEPOC</name>
<reference evidence="4" key="3">
    <citation type="submission" date="2025-09" db="UniProtKB">
        <authorList>
            <consortium name="Ensembl"/>
        </authorList>
    </citation>
    <scope>IDENTIFICATION</scope>
</reference>